<proteinExistence type="predicted"/>
<name>A0AAN7AZB5_9PEZI</name>
<keyword evidence="2" id="KW-1185">Reference proteome</keyword>
<organism evidence="1 2">
    <name type="scientific">Triangularia verruculosa</name>
    <dbReference type="NCBI Taxonomy" id="2587418"/>
    <lineage>
        <taxon>Eukaryota</taxon>
        <taxon>Fungi</taxon>
        <taxon>Dikarya</taxon>
        <taxon>Ascomycota</taxon>
        <taxon>Pezizomycotina</taxon>
        <taxon>Sordariomycetes</taxon>
        <taxon>Sordariomycetidae</taxon>
        <taxon>Sordariales</taxon>
        <taxon>Podosporaceae</taxon>
        <taxon>Triangularia</taxon>
    </lineage>
</organism>
<dbReference type="EMBL" id="MU863878">
    <property type="protein sequence ID" value="KAK4205163.1"/>
    <property type="molecule type" value="Genomic_DNA"/>
</dbReference>
<accession>A0AAN7AZB5</accession>
<reference evidence="1" key="2">
    <citation type="submission" date="2023-05" db="EMBL/GenBank/DDBJ databases">
        <authorList>
            <consortium name="Lawrence Berkeley National Laboratory"/>
            <person name="Steindorff A."/>
            <person name="Hensen N."/>
            <person name="Bonometti L."/>
            <person name="Westerberg I."/>
            <person name="Brannstrom I.O."/>
            <person name="Guillou S."/>
            <person name="Cros-Aarteil S."/>
            <person name="Calhoun S."/>
            <person name="Haridas S."/>
            <person name="Kuo A."/>
            <person name="Mondo S."/>
            <person name="Pangilinan J."/>
            <person name="Riley R."/>
            <person name="Labutti K."/>
            <person name="Andreopoulos B."/>
            <person name="Lipzen A."/>
            <person name="Chen C."/>
            <person name="Yanf M."/>
            <person name="Daum C."/>
            <person name="Ng V."/>
            <person name="Clum A."/>
            <person name="Ohm R."/>
            <person name="Martin F."/>
            <person name="Silar P."/>
            <person name="Natvig D."/>
            <person name="Lalanne C."/>
            <person name="Gautier V."/>
            <person name="Ament-Velasquez S.L."/>
            <person name="Kruys A."/>
            <person name="Hutchinson M.I."/>
            <person name="Powell A.J."/>
            <person name="Barry K."/>
            <person name="Miller A.N."/>
            <person name="Grigoriev I.V."/>
            <person name="Debuchy R."/>
            <person name="Gladieux P."/>
            <person name="Thoren M.H."/>
            <person name="Johannesson H."/>
        </authorList>
    </citation>
    <scope>NUCLEOTIDE SEQUENCE</scope>
    <source>
        <strain evidence="1">CBS 315.58</strain>
    </source>
</reference>
<gene>
    <name evidence="1" type="ORF">QBC40DRAFT_249554</name>
</gene>
<protein>
    <recommendedName>
        <fullName evidence="3">F-box domain-containing protein</fullName>
    </recommendedName>
</protein>
<sequence>MQSQSPSERPGTLESLPLHIAQYLLEFVDRRSIFPFSLTSRFCCQAAGPQRFAGIKLIIRDNEKLIRDLEQLKNTLAVDNRFPHVRRINLEGFLLCGTDHVGPNAVDGRFIANGGWNEAAHEEGDSENEDDLDLTHFAPDKPKFTPEWKQEQNEVWQPFADFLGQLPALRDLVYSCTHQIAPCVLAALHQHHPKSRLHMKAFSLRSLY</sequence>
<evidence type="ECO:0000313" key="1">
    <source>
        <dbReference type="EMBL" id="KAK4205163.1"/>
    </source>
</evidence>
<dbReference type="AlphaFoldDB" id="A0AAN7AZB5"/>
<dbReference type="Proteomes" id="UP001303160">
    <property type="component" value="Unassembled WGS sequence"/>
</dbReference>
<evidence type="ECO:0000313" key="2">
    <source>
        <dbReference type="Proteomes" id="UP001303160"/>
    </source>
</evidence>
<evidence type="ECO:0008006" key="3">
    <source>
        <dbReference type="Google" id="ProtNLM"/>
    </source>
</evidence>
<comment type="caution">
    <text evidence="1">The sequence shown here is derived from an EMBL/GenBank/DDBJ whole genome shotgun (WGS) entry which is preliminary data.</text>
</comment>
<reference evidence="1" key="1">
    <citation type="journal article" date="2023" name="Mol. Phylogenet. Evol.">
        <title>Genome-scale phylogeny and comparative genomics of the fungal order Sordariales.</title>
        <authorList>
            <person name="Hensen N."/>
            <person name="Bonometti L."/>
            <person name="Westerberg I."/>
            <person name="Brannstrom I.O."/>
            <person name="Guillou S."/>
            <person name="Cros-Aarteil S."/>
            <person name="Calhoun S."/>
            <person name="Haridas S."/>
            <person name="Kuo A."/>
            <person name="Mondo S."/>
            <person name="Pangilinan J."/>
            <person name="Riley R."/>
            <person name="LaButti K."/>
            <person name="Andreopoulos B."/>
            <person name="Lipzen A."/>
            <person name="Chen C."/>
            <person name="Yan M."/>
            <person name="Daum C."/>
            <person name="Ng V."/>
            <person name="Clum A."/>
            <person name="Steindorff A."/>
            <person name="Ohm R.A."/>
            <person name="Martin F."/>
            <person name="Silar P."/>
            <person name="Natvig D.O."/>
            <person name="Lalanne C."/>
            <person name="Gautier V."/>
            <person name="Ament-Velasquez S.L."/>
            <person name="Kruys A."/>
            <person name="Hutchinson M.I."/>
            <person name="Powell A.J."/>
            <person name="Barry K."/>
            <person name="Miller A.N."/>
            <person name="Grigoriev I.V."/>
            <person name="Debuchy R."/>
            <person name="Gladieux P."/>
            <person name="Hiltunen Thoren M."/>
            <person name="Johannesson H."/>
        </authorList>
    </citation>
    <scope>NUCLEOTIDE SEQUENCE</scope>
    <source>
        <strain evidence="1">CBS 315.58</strain>
    </source>
</reference>